<gene>
    <name evidence="10" type="ORF">GA0070216_12113</name>
</gene>
<dbReference type="EMBL" id="FMCU01000021">
    <property type="protein sequence ID" value="SCF46999.1"/>
    <property type="molecule type" value="Genomic_DNA"/>
</dbReference>
<dbReference type="GO" id="GO:0000156">
    <property type="term" value="F:phosphorelay response regulator activity"/>
    <property type="evidence" value="ECO:0007669"/>
    <property type="project" value="TreeGrafter"/>
</dbReference>
<dbReference type="PANTHER" id="PTHR48111">
    <property type="entry name" value="REGULATOR OF RPOS"/>
    <property type="match status" value="1"/>
</dbReference>
<protein>
    <submittedName>
        <fullName evidence="10">DNA-binding response regulator, OmpR family, contains REC and winged-helix (WHTH) domain</fullName>
    </submittedName>
</protein>
<feature type="modified residue" description="4-aspartylphosphate" evidence="6">
    <location>
        <position position="72"/>
    </location>
</feature>
<accession>A0A1C5AP35</accession>
<dbReference type="GO" id="GO:0005829">
    <property type="term" value="C:cytosol"/>
    <property type="evidence" value="ECO:0007669"/>
    <property type="project" value="TreeGrafter"/>
</dbReference>
<dbReference type="Pfam" id="PF00486">
    <property type="entry name" value="Trans_reg_C"/>
    <property type="match status" value="1"/>
</dbReference>
<evidence type="ECO:0000256" key="6">
    <source>
        <dbReference type="PROSITE-ProRule" id="PRU00169"/>
    </source>
</evidence>
<dbReference type="FunFam" id="3.40.50.2300:FF:000001">
    <property type="entry name" value="DNA-binding response regulator PhoB"/>
    <property type="match status" value="1"/>
</dbReference>
<sequence length="248" mass="27594">MSPFLDGFAAPVTCSIFPTMCAHVMLAEDDERQAEALRRYLVAAGHRATIVADGEAALRQARQQPFDLLLLDVMLPKLDGMQVCRMIRQESDVPVLMLTARSAEDDLLRGLDLGADDYMTKPYSPRELVARIRTLLRRVRTTPQESPVHRLGQLTVDESRHLVAVGGTPVDCTAGEFAILAAMIRQPGRVFSRGQLLEHTRGVDRESTGRTIDVHVMNLRRKIELNPRRPQQLLTVYGVGYKLGVGTP</sequence>
<keyword evidence="1 6" id="KW-0597">Phosphoprotein</keyword>
<keyword evidence="3" id="KW-0805">Transcription regulation</keyword>
<feature type="domain" description="Response regulatory" evidence="8">
    <location>
        <begin position="23"/>
        <end position="136"/>
    </location>
</feature>
<dbReference type="SUPFAM" id="SSF52172">
    <property type="entry name" value="CheY-like"/>
    <property type="match status" value="1"/>
</dbReference>
<dbReference type="PANTHER" id="PTHR48111:SF4">
    <property type="entry name" value="DNA-BINDING DUAL TRANSCRIPTIONAL REGULATOR OMPR"/>
    <property type="match status" value="1"/>
</dbReference>
<dbReference type="PROSITE" id="PS50110">
    <property type="entry name" value="RESPONSE_REGULATORY"/>
    <property type="match status" value="1"/>
</dbReference>
<evidence type="ECO:0000313" key="10">
    <source>
        <dbReference type="EMBL" id="SCF46999.1"/>
    </source>
</evidence>
<keyword evidence="2" id="KW-0902">Two-component regulatory system</keyword>
<dbReference type="GO" id="GO:0006355">
    <property type="term" value="P:regulation of DNA-templated transcription"/>
    <property type="evidence" value="ECO:0007669"/>
    <property type="project" value="InterPro"/>
</dbReference>
<evidence type="ECO:0000256" key="2">
    <source>
        <dbReference type="ARBA" id="ARBA00023012"/>
    </source>
</evidence>
<dbReference type="Gene3D" id="3.40.50.2300">
    <property type="match status" value="1"/>
</dbReference>
<dbReference type="Pfam" id="PF00072">
    <property type="entry name" value="Response_reg"/>
    <property type="match status" value="1"/>
</dbReference>
<dbReference type="SMART" id="SM00448">
    <property type="entry name" value="REC"/>
    <property type="match status" value="1"/>
</dbReference>
<keyword evidence="11" id="KW-1185">Reference proteome</keyword>
<keyword evidence="4 7" id="KW-0238">DNA-binding</keyword>
<evidence type="ECO:0000259" key="8">
    <source>
        <dbReference type="PROSITE" id="PS50110"/>
    </source>
</evidence>
<dbReference type="GO" id="GO:0032993">
    <property type="term" value="C:protein-DNA complex"/>
    <property type="evidence" value="ECO:0007669"/>
    <property type="project" value="TreeGrafter"/>
</dbReference>
<evidence type="ECO:0000259" key="9">
    <source>
        <dbReference type="PROSITE" id="PS51755"/>
    </source>
</evidence>
<dbReference type="SUPFAM" id="SSF46894">
    <property type="entry name" value="C-terminal effector domain of the bipartite response regulators"/>
    <property type="match status" value="1"/>
</dbReference>
<evidence type="ECO:0000256" key="4">
    <source>
        <dbReference type="ARBA" id="ARBA00023125"/>
    </source>
</evidence>
<evidence type="ECO:0000256" key="3">
    <source>
        <dbReference type="ARBA" id="ARBA00023015"/>
    </source>
</evidence>
<dbReference type="InterPro" id="IPR039420">
    <property type="entry name" value="WalR-like"/>
</dbReference>
<evidence type="ECO:0000256" key="7">
    <source>
        <dbReference type="PROSITE-ProRule" id="PRU01091"/>
    </source>
</evidence>
<evidence type="ECO:0000313" key="11">
    <source>
        <dbReference type="Proteomes" id="UP000198797"/>
    </source>
</evidence>
<dbReference type="STRING" id="121616.GA0070216_12113"/>
<name>A0A1C5AP35_9ACTN</name>
<dbReference type="GO" id="GO:0000976">
    <property type="term" value="F:transcription cis-regulatory region binding"/>
    <property type="evidence" value="ECO:0007669"/>
    <property type="project" value="TreeGrafter"/>
</dbReference>
<feature type="DNA-binding region" description="OmpR/PhoB-type" evidence="7">
    <location>
        <begin position="146"/>
        <end position="245"/>
    </location>
</feature>
<reference evidence="11" key="1">
    <citation type="submission" date="2016-06" db="EMBL/GenBank/DDBJ databases">
        <authorList>
            <person name="Varghese N."/>
            <person name="Submissions Spin"/>
        </authorList>
    </citation>
    <scope>NUCLEOTIDE SEQUENCE [LARGE SCALE GENOMIC DNA]</scope>
    <source>
        <strain evidence="11">DSM 44100</strain>
    </source>
</reference>
<organism evidence="10 11">
    <name type="scientific">Micromonospora matsumotoense</name>
    <dbReference type="NCBI Taxonomy" id="121616"/>
    <lineage>
        <taxon>Bacteria</taxon>
        <taxon>Bacillati</taxon>
        <taxon>Actinomycetota</taxon>
        <taxon>Actinomycetes</taxon>
        <taxon>Micromonosporales</taxon>
        <taxon>Micromonosporaceae</taxon>
        <taxon>Micromonospora</taxon>
    </lineage>
</organism>
<dbReference type="PROSITE" id="PS51755">
    <property type="entry name" value="OMPR_PHOB"/>
    <property type="match status" value="1"/>
</dbReference>
<dbReference type="InterPro" id="IPR016032">
    <property type="entry name" value="Sig_transdc_resp-reg_C-effctor"/>
</dbReference>
<dbReference type="Proteomes" id="UP000198797">
    <property type="component" value="Unassembled WGS sequence"/>
</dbReference>
<dbReference type="InterPro" id="IPR011006">
    <property type="entry name" value="CheY-like_superfamily"/>
</dbReference>
<dbReference type="InterPro" id="IPR001789">
    <property type="entry name" value="Sig_transdc_resp-reg_receiver"/>
</dbReference>
<dbReference type="SMART" id="SM00862">
    <property type="entry name" value="Trans_reg_C"/>
    <property type="match status" value="1"/>
</dbReference>
<dbReference type="CDD" id="cd17574">
    <property type="entry name" value="REC_OmpR"/>
    <property type="match status" value="1"/>
</dbReference>
<dbReference type="Gene3D" id="1.10.10.10">
    <property type="entry name" value="Winged helix-like DNA-binding domain superfamily/Winged helix DNA-binding domain"/>
    <property type="match status" value="1"/>
</dbReference>
<dbReference type="Gene3D" id="6.10.250.690">
    <property type="match status" value="1"/>
</dbReference>
<dbReference type="CDD" id="cd00383">
    <property type="entry name" value="trans_reg_C"/>
    <property type="match status" value="1"/>
</dbReference>
<keyword evidence="5" id="KW-0804">Transcription</keyword>
<dbReference type="InterPro" id="IPR036388">
    <property type="entry name" value="WH-like_DNA-bd_sf"/>
</dbReference>
<proteinExistence type="predicted"/>
<dbReference type="AlphaFoldDB" id="A0A1C5AP35"/>
<feature type="domain" description="OmpR/PhoB-type" evidence="9">
    <location>
        <begin position="146"/>
        <end position="245"/>
    </location>
</feature>
<evidence type="ECO:0000256" key="1">
    <source>
        <dbReference type="ARBA" id="ARBA00022553"/>
    </source>
</evidence>
<dbReference type="InterPro" id="IPR001867">
    <property type="entry name" value="OmpR/PhoB-type_DNA-bd"/>
</dbReference>
<evidence type="ECO:0000256" key="5">
    <source>
        <dbReference type="ARBA" id="ARBA00023163"/>
    </source>
</evidence>